<evidence type="ECO:0000313" key="2">
    <source>
        <dbReference type="Proteomes" id="UP001321473"/>
    </source>
</evidence>
<proteinExistence type="predicted"/>
<gene>
    <name evidence="1" type="ORF">V5799_006073</name>
</gene>
<keyword evidence="2" id="KW-1185">Reference proteome</keyword>
<reference evidence="1 2" key="1">
    <citation type="journal article" date="2023" name="Arcadia Sci">
        <title>De novo assembly of a long-read Amblyomma americanum tick genome.</title>
        <authorList>
            <person name="Chou S."/>
            <person name="Poskanzer K.E."/>
            <person name="Rollins M."/>
            <person name="Thuy-Boun P.S."/>
        </authorList>
    </citation>
    <scope>NUCLEOTIDE SEQUENCE [LARGE SCALE GENOMIC DNA]</scope>
    <source>
        <strain evidence="1">F_SG_1</strain>
        <tissue evidence="1">Salivary glands</tissue>
    </source>
</reference>
<dbReference type="AlphaFoldDB" id="A0AAQ4DXE9"/>
<dbReference type="Proteomes" id="UP001321473">
    <property type="component" value="Unassembled WGS sequence"/>
</dbReference>
<organism evidence="1 2">
    <name type="scientific">Amblyomma americanum</name>
    <name type="common">Lone star tick</name>
    <dbReference type="NCBI Taxonomy" id="6943"/>
    <lineage>
        <taxon>Eukaryota</taxon>
        <taxon>Metazoa</taxon>
        <taxon>Ecdysozoa</taxon>
        <taxon>Arthropoda</taxon>
        <taxon>Chelicerata</taxon>
        <taxon>Arachnida</taxon>
        <taxon>Acari</taxon>
        <taxon>Parasitiformes</taxon>
        <taxon>Ixodida</taxon>
        <taxon>Ixodoidea</taxon>
        <taxon>Ixodidae</taxon>
        <taxon>Amblyomminae</taxon>
        <taxon>Amblyomma</taxon>
    </lineage>
</organism>
<protein>
    <submittedName>
        <fullName evidence="1">Uncharacterized protein</fullName>
    </submittedName>
</protein>
<name>A0AAQ4DXE9_AMBAM</name>
<comment type="caution">
    <text evidence="1">The sequence shown here is derived from an EMBL/GenBank/DDBJ whole genome shotgun (WGS) entry which is preliminary data.</text>
</comment>
<evidence type="ECO:0000313" key="1">
    <source>
        <dbReference type="EMBL" id="KAK8767139.1"/>
    </source>
</evidence>
<sequence length="105" mass="10972">MRATILAAGSRMRKVACAAIVACCFAAVVAALTYGTIKSIGHQGRIVEEFDNWTIARIARSGAPAANTTTATASDAVDAANFFENGANLTSSDKSQTGRRHQARV</sequence>
<accession>A0AAQ4DXE9</accession>
<dbReference type="EMBL" id="JARKHS020025704">
    <property type="protein sequence ID" value="KAK8767139.1"/>
    <property type="molecule type" value="Genomic_DNA"/>
</dbReference>